<sequence length="1140" mass="120456">MPELLPAQTDALDPDPTGAIINNPGNGADPVRPFANAKFDFPGFGIPTDDAPMPDLLPAQANVLDPGPTGDLANNPKNDAQPAQPIVNAEFDFSGFGIPTGDVAMPELLPDQANTLDPGPTGDLNNNIWDTVLAAHQYSQYYTDALTSSIASQFNDYGLNMPMNNIAHNVPAIPELLPTQDLLSEPAPTSSLVDNSRSTMLPAYQLSQLGSDALAVPSDPLSTNIDHDLSMCTNPAEFTVLDGLLPAQADTLDPGPLGNIANNPEDGPISDNQLADTALGFPAFDFRDVDMAFSEILSTPAITLDPGPISGIVNNTDNGALLDNQLADTTLDFSRPSIPTDDVPMPELLPAQANAMDLEPTGAIVNNPENGGIPVRPFANAKFDFPGFGIPTDDVPMPELLPAQTDTLDPEPTGAIVNNPGNGADPVRPFANAKFDFSGPSNPTDDAPMPELLPSQANELDPGLTDDLNNNTGNAILAACQLTQYFTDTQTNSIVSQVAEIDLNISIFNFPVDDAAIAECLSPLPITSEPAPTDAPANAPANTQRVVDQIAENYADSLVISSHPEFASNGREMSIHNTPNDDTEAASSHIASSSAASKPAPTDALANGPANGQHVVDKFAKLDVESLGISPHPEPTSNSFGIPKQNTSDDGTEAMARILSSLSVASKPAPTDALANEPVNGQHVVDKFAKLDVESLGISPHPEPTSNSFGIPKQNTSDDGTEAMARILSSLSVASKPAPTDALANEPVNGQHVVDKFAKLDVESLGISPHPEPTSNSFGIPKQNTSDDGTEAMARILSSLSVASKPAPTDAPANAPTNTQRMVDQIAENYADSPVISPHPEFASNGREMSIHNTPNDDTEAAANHIFPSSIASEPAPTDALANEPANAERLVDPFPENYANSPGITPHPESASNGLEMSIHDTPNDDTEAVANHISSSSIESEPARTDALVSSPANAQHMVDLFANLLAMSSRLLITGNGREMVLLKSPDGDTITMANHFALLSVATEAAPTGALTNNPVNANRLVGQFAEYYADLLVISSHPHFTSNSLEMFMPNTPDNDTIEMAIYLYSLTNTSELPPTEVLVGSLVNAERLVDQFPENYANSPQWTRDVYTQYPERRHRSRNQSYFAIVHCIRAGPD</sequence>
<feature type="region of interest" description="Disordered" evidence="1">
    <location>
        <begin position="902"/>
        <end position="945"/>
    </location>
</feature>
<feature type="compositionally biased region" description="Low complexity" evidence="1">
    <location>
        <begin position="585"/>
        <end position="600"/>
    </location>
</feature>
<evidence type="ECO:0000256" key="1">
    <source>
        <dbReference type="SAM" id="MobiDB-lite"/>
    </source>
</evidence>
<keyword evidence="3" id="KW-1185">Reference proteome</keyword>
<organism evidence="2 3">
    <name type="scientific">Dimargaris cristalligena</name>
    <dbReference type="NCBI Taxonomy" id="215637"/>
    <lineage>
        <taxon>Eukaryota</taxon>
        <taxon>Fungi</taxon>
        <taxon>Fungi incertae sedis</taxon>
        <taxon>Zoopagomycota</taxon>
        <taxon>Kickxellomycotina</taxon>
        <taxon>Dimargaritomycetes</taxon>
        <taxon>Dimargaritales</taxon>
        <taxon>Dimargaritaceae</taxon>
        <taxon>Dimargaris</taxon>
    </lineage>
</organism>
<dbReference type="Proteomes" id="UP000268162">
    <property type="component" value="Unassembled WGS sequence"/>
</dbReference>
<feature type="region of interest" description="Disordered" evidence="1">
    <location>
        <begin position="769"/>
        <end position="788"/>
    </location>
</feature>
<feature type="compositionally biased region" description="Polar residues" evidence="1">
    <location>
        <begin position="635"/>
        <end position="649"/>
    </location>
</feature>
<accession>A0A4P9ZK23</accession>
<reference evidence="3" key="1">
    <citation type="journal article" date="2018" name="Nat. Microbiol.">
        <title>Leveraging single-cell genomics to expand the fungal tree of life.</title>
        <authorList>
            <person name="Ahrendt S.R."/>
            <person name="Quandt C.A."/>
            <person name="Ciobanu D."/>
            <person name="Clum A."/>
            <person name="Salamov A."/>
            <person name="Andreopoulos B."/>
            <person name="Cheng J.F."/>
            <person name="Woyke T."/>
            <person name="Pelin A."/>
            <person name="Henrissat B."/>
            <person name="Reynolds N.K."/>
            <person name="Benny G.L."/>
            <person name="Smith M.E."/>
            <person name="James T.Y."/>
            <person name="Grigoriev I.V."/>
        </authorList>
    </citation>
    <scope>NUCLEOTIDE SEQUENCE [LARGE SCALE GENOMIC DNA]</scope>
    <source>
        <strain evidence="3">RSA 468</strain>
    </source>
</reference>
<proteinExistence type="predicted"/>
<dbReference type="EMBL" id="ML003901">
    <property type="protein sequence ID" value="RKP33425.1"/>
    <property type="molecule type" value="Genomic_DNA"/>
</dbReference>
<protein>
    <submittedName>
        <fullName evidence="2">Uncharacterized protein</fullName>
    </submittedName>
</protein>
<gene>
    <name evidence="2" type="ORF">BJ085DRAFT_32689</name>
</gene>
<evidence type="ECO:0000313" key="3">
    <source>
        <dbReference type="Proteomes" id="UP000268162"/>
    </source>
</evidence>
<feature type="region of interest" description="Disordered" evidence="1">
    <location>
        <begin position="569"/>
        <end position="611"/>
    </location>
</feature>
<feature type="compositionally biased region" description="Polar residues" evidence="1">
    <location>
        <begin position="773"/>
        <end position="787"/>
    </location>
</feature>
<name>A0A4P9ZK23_9FUNG</name>
<feature type="region of interest" description="Disordered" evidence="1">
    <location>
        <begin position="700"/>
        <end position="719"/>
    </location>
</feature>
<feature type="compositionally biased region" description="Polar residues" evidence="1">
    <location>
        <begin position="704"/>
        <end position="718"/>
    </location>
</feature>
<feature type="region of interest" description="Disordered" evidence="1">
    <location>
        <begin position="631"/>
        <end position="650"/>
    </location>
</feature>
<dbReference type="AlphaFoldDB" id="A0A4P9ZK23"/>
<evidence type="ECO:0000313" key="2">
    <source>
        <dbReference type="EMBL" id="RKP33425.1"/>
    </source>
</evidence>